<sequence length="748" mass="80725">MDVLSGEHNFASLGVRDLLEARDQYHWQLLNKRNVVGTAVGLYRIRKTDPWPSGHRPATLAFAARPVRSERTLDNSEVRDYSWPCVLVFVDTWVDADEFGASADQVPFDDIVPRILFMADGRAVPVCVVKVDPAAPTETLLPERSWPAGRIGGGFPLISTVQGEENLASVGALVTDGHTVYALTSRHVAGPRGHEVSSILAGRPVKVGASSALQLSRRPFSDVYTGFSGLRTFLTLDAGLIELDTLRDWTSQTYGLPRTGELADLNEQNVTTRLIGAEVRAFGAASGSLRGTIAALFYRYRSIGGYDDVTDFLIAPDPGTPSSRPGDSGTVWHLVYGDRLRPIALQWGGQTFLAGVDQKWNFALAASLSTVLRMLDVELVVEYNTGAQPYWGKTGHYTIAALATTSAIRSRNLATLMAANTDRISFAVERLDHTTINDDTVAEKKAGAFLPLADVADLIWKNLPAKVKGGRDIRFNVGPEHPCHYADIDEPRPGDGKTLRQLCMADTGNVAVPVWQDYYTSLGHTASADRGLLPFRVWQFFDAMAAAVSAKQLDAYLAAAGLVAHYVGDASQPLHGSYLSDGIPGAGGRKGVHSAYESTMIDRHEQEILASLDQALTKGRRPARLHSGREAAIAVIRLMDSTAKNVPPKDLADAYAAVAQKDDDTSVAVTDALWSRFGPGTVANLVASIRLLGVVWESAWLAGGGETAFDPADLVARPTDVLQQLYQDPTFVPSLDLDHVGTVLTTGS</sequence>
<dbReference type="InterPro" id="IPR009003">
    <property type="entry name" value="Peptidase_S1_PA"/>
</dbReference>
<dbReference type="Gene3D" id="1.10.575.10">
    <property type="entry name" value="P1 Nuclease"/>
    <property type="match status" value="1"/>
</dbReference>
<dbReference type="GO" id="GO:0016788">
    <property type="term" value="F:hydrolase activity, acting on ester bonds"/>
    <property type="evidence" value="ECO:0007669"/>
    <property type="project" value="InterPro"/>
</dbReference>
<dbReference type="OrthoDB" id="267579at2"/>
<keyword evidence="3" id="KW-1185">Reference proteome</keyword>
<dbReference type="Proteomes" id="UP000031030">
    <property type="component" value="Unassembled WGS sequence"/>
</dbReference>
<reference evidence="2 3" key="1">
    <citation type="submission" date="2014-11" db="EMBL/GenBank/DDBJ databases">
        <title>Genome sequence of Microbacterium mangrovi MUSC 115(T).</title>
        <authorList>
            <person name="Lee L.-H."/>
        </authorList>
    </citation>
    <scope>NUCLEOTIDE SEQUENCE [LARGE SCALE GENOMIC DNA]</scope>
    <source>
        <strain evidence="2 3">MUSC 115</strain>
    </source>
</reference>
<dbReference type="Pfam" id="PF25819">
    <property type="entry name" value="Nal1_C"/>
    <property type="match status" value="1"/>
</dbReference>
<dbReference type="SUPFAM" id="SSF50494">
    <property type="entry name" value="Trypsin-like serine proteases"/>
    <property type="match status" value="1"/>
</dbReference>
<proteinExistence type="predicted"/>
<dbReference type="SUPFAM" id="SSF48537">
    <property type="entry name" value="Phospholipase C/P1 nuclease"/>
    <property type="match status" value="1"/>
</dbReference>
<dbReference type="InterPro" id="IPR008947">
    <property type="entry name" value="PLipase_C/P1_nuclease_dom_sf"/>
</dbReference>
<feature type="domain" description="Nal1 C-terminal" evidence="1">
    <location>
        <begin position="159"/>
        <end position="380"/>
    </location>
</feature>
<dbReference type="RefSeq" id="WP_039401432.1">
    <property type="nucleotide sequence ID" value="NZ_JTDK01000015.1"/>
</dbReference>
<evidence type="ECO:0000313" key="2">
    <source>
        <dbReference type="EMBL" id="KHK96383.1"/>
    </source>
</evidence>
<evidence type="ECO:0000313" key="3">
    <source>
        <dbReference type="Proteomes" id="UP000031030"/>
    </source>
</evidence>
<dbReference type="InterPro" id="IPR057904">
    <property type="entry name" value="Nal1_C"/>
</dbReference>
<name>A0A0B2A475_9MICO</name>
<comment type="caution">
    <text evidence="2">The sequence shown here is derived from an EMBL/GenBank/DDBJ whole genome shotgun (WGS) entry which is preliminary data.</text>
</comment>
<dbReference type="AlphaFoldDB" id="A0A0B2A475"/>
<organism evidence="2 3">
    <name type="scientific">Microbacterium mangrovi</name>
    <dbReference type="NCBI Taxonomy" id="1348253"/>
    <lineage>
        <taxon>Bacteria</taxon>
        <taxon>Bacillati</taxon>
        <taxon>Actinomycetota</taxon>
        <taxon>Actinomycetes</taxon>
        <taxon>Micrococcales</taxon>
        <taxon>Microbacteriaceae</taxon>
        <taxon>Microbacterium</taxon>
    </lineage>
</organism>
<accession>A0A0B2A475</accession>
<evidence type="ECO:0000259" key="1">
    <source>
        <dbReference type="Pfam" id="PF25819"/>
    </source>
</evidence>
<gene>
    <name evidence="2" type="ORF">LK09_15505</name>
</gene>
<dbReference type="EMBL" id="JTDK01000015">
    <property type="protein sequence ID" value="KHK96383.1"/>
    <property type="molecule type" value="Genomic_DNA"/>
</dbReference>
<protein>
    <submittedName>
        <fullName evidence="2">S1/P1 Nuclease</fullName>
    </submittedName>
</protein>